<dbReference type="EMBL" id="BPLR01016862">
    <property type="protein sequence ID" value="GIY86947.1"/>
    <property type="molecule type" value="Genomic_DNA"/>
</dbReference>
<evidence type="ECO:0000313" key="2">
    <source>
        <dbReference type="Proteomes" id="UP001054945"/>
    </source>
</evidence>
<keyword evidence="2" id="KW-1185">Reference proteome</keyword>
<name>A0AAV4WVM5_CAEEX</name>
<dbReference type="AlphaFoldDB" id="A0AAV4WVM5"/>
<organism evidence="1 2">
    <name type="scientific">Caerostris extrusa</name>
    <name type="common">Bark spider</name>
    <name type="synonym">Caerostris bankana</name>
    <dbReference type="NCBI Taxonomy" id="172846"/>
    <lineage>
        <taxon>Eukaryota</taxon>
        <taxon>Metazoa</taxon>
        <taxon>Ecdysozoa</taxon>
        <taxon>Arthropoda</taxon>
        <taxon>Chelicerata</taxon>
        <taxon>Arachnida</taxon>
        <taxon>Araneae</taxon>
        <taxon>Araneomorphae</taxon>
        <taxon>Entelegynae</taxon>
        <taxon>Araneoidea</taxon>
        <taxon>Araneidae</taxon>
        <taxon>Caerostris</taxon>
    </lineage>
</organism>
<gene>
    <name evidence="1" type="ORF">CEXT_421691</name>
</gene>
<proteinExistence type="predicted"/>
<reference evidence="1 2" key="1">
    <citation type="submission" date="2021-06" db="EMBL/GenBank/DDBJ databases">
        <title>Caerostris extrusa draft genome.</title>
        <authorList>
            <person name="Kono N."/>
            <person name="Arakawa K."/>
        </authorList>
    </citation>
    <scope>NUCLEOTIDE SEQUENCE [LARGE SCALE GENOMIC DNA]</scope>
</reference>
<sequence length="111" mass="12721">MCPPQEKFECDVQGWSKNENKTTCAPTHQNRKLPHSVKQRSTTFIGSAGACAQVKGVGDAVWRRNLGGDPFRKRKRKEVVRKFFCATAFCSFKALFFETEKNVFIFKSEMH</sequence>
<evidence type="ECO:0000313" key="1">
    <source>
        <dbReference type="EMBL" id="GIY86947.1"/>
    </source>
</evidence>
<protein>
    <submittedName>
        <fullName evidence="1">Uncharacterized protein</fullName>
    </submittedName>
</protein>
<dbReference type="Proteomes" id="UP001054945">
    <property type="component" value="Unassembled WGS sequence"/>
</dbReference>
<accession>A0AAV4WVM5</accession>
<comment type="caution">
    <text evidence="1">The sequence shown here is derived from an EMBL/GenBank/DDBJ whole genome shotgun (WGS) entry which is preliminary data.</text>
</comment>